<dbReference type="RefSeq" id="XP_018149616.1">
    <property type="nucleotide sequence ID" value="XM_018293072.1"/>
</dbReference>
<proteinExistence type="predicted"/>
<keyword evidence="2" id="KW-1185">Reference proteome</keyword>
<evidence type="ECO:0000313" key="2">
    <source>
        <dbReference type="Proteomes" id="UP000078397"/>
    </source>
</evidence>
<comment type="caution">
    <text evidence="1">The sequence shown here is derived from an EMBL/GenBank/DDBJ whole genome shotgun (WGS) entry which is preliminary data.</text>
</comment>
<protein>
    <submittedName>
        <fullName evidence="1">Uncharacterized protein</fullName>
    </submittedName>
</protein>
<sequence length="57" mass="6552">MATIELVPDNIAELWMGWQHGMGWSRGSRCGGSWRWFEKAGEGILELWKLKMGTWAV</sequence>
<accession>A0A179G807</accession>
<reference evidence="1 2" key="1">
    <citation type="journal article" date="2016" name="PLoS Pathog.">
        <title>Biosynthesis of antibiotic leucinostatins in bio-control fungus Purpureocillium lilacinum and their inhibition on phytophthora revealed by genome mining.</title>
        <authorList>
            <person name="Wang G."/>
            <person name="Liu Z."/>
            <person name="Lin R."/>
            <person name="Li E."/>
            <person name="Mao Z."/>
            <person name="Ling J."/>
            <person name="Yang Y."/>
            <person name="Yin W.B."/>
            <person name="Xie B."/>
        </authorList>
    </citation>
    <scope>NUCLEOTIDE SEQUENCE [LARGE SCALE GENOMIC DNA]</scope>
    <source>
        <strain evidence="1">170</strain>
    </source>
</reference>
<dbReference type="KEGG" id="pchm:VFPPC_15319"/>
<evidence type="ECO:0000313" key="1">
    <source>
        <dbReference type="EMBL" id="OAQ73533.1"/>
    </source>
</evidence>
<organism evidence="1 2">
    <name type="scientific">Pochonia chlamydosporia 170</name>
    <dbReference type="NCBI Taxonomy" id="1380566"/>
    <lineage>
        <taxon>Eukaryota</taxon>
        <taxon>Fungi</taxon>
        <taxon>Dikarya</taxon>
        <taxon>Ascomycota</taxon>
        <taxon>Pezizomycotina</taxon>
        <taxon>Sordariomycetes</taxon>
        <taxon>Hypocreomycetidae</taxon>
        <taxon>Hypocreales</taxon>
        <taxon>Clavicipitaceae</taxon>
        <taxon>Pochonia</taxon>
    </lineage>
</organism>
<gene>
    <name evidence="1" type="ORF">VFPPC_15319</name>
</gene>
<name>A0A179G807_METCM</name>
<dbReference type="GeneID" id="28857066"/>
<dbReference type="EMBL" id="LSBJ02000001">
    <property type="protein sequence ID" value="OAQ73533.1"/>
    <property type="molecule type" value="Genomic_DNA"/>
</dbReference>
<dbReference type="Proteomes" id="UP000078397">
    <property type="component" value="Unassembled WGS sequence"/>
</dbReference>
<dbReference type="AlphaFoldDB" id="A0A179G807"/>